<dbReference type="InterPro" id="IPR001763">
    <property type="entry name" value="Rhodanese-like_dom"/>
</dbReference>
<evidence type="ECO:0000259" key="1">
    <source>
        <dbReference type="PROSITE" id="PS50206"/>
    </source>
</evidence>
<evidence type="ECO:0000313" key="2">
    <source>
        <dbReference type="EMBL" id="SFW53443.1"/>
    </source>
</evidence>
<dbReference type="SMART" id="SM00450">
    <property type="entry name" value="RHOD"/>
    <property type="match status" value="1"/>
</dbReference>
<proteinExistence type="predicted"/>
<feature type="domain" description="Rhodanese" evidence="1">
    <location>
        <begin position="12"/>
        <end position="97"/>
    </location>
</feature>
<dbReference type="RefSeq" id="WP_072301335.1">
    <property type="nucleotide sequence ID" value="NZ_FPIP01000012.1"/>
</dbReference>
<dbReference type="Pfam" id="PF00581">
    <property type="entry name" value="Rhodanese"/>
    <property type="match status" value="1"/>
</dbReference>
<reference evidence="2 3" key="1">
    <citation type="submission" date="2016-11" db="EMBL/GenBank/DDBJ databases">
        <authorList>
            <person name="Jaros S."/>
            <person name="Januszkiewicz K."/>
            <person name="Wedrychowicz H."/>
        </authorList>
    </citation>
    <scope>NUCLEOTIDE SEQUENCE [LARGE SCALE GENOMIC DNA]</scope>
    <source>
        <strain evidence="2 3">YL228</strain>
    </source>
</reference>
<sequence length="370" mass="42533">MSRTITAAELKDFGDAMLVDIRDSSAFEYGHISGAVNIPQEQVLTAELPRDRKIIIYCKGGIISGDIAEQLCDKGYDAYELAGGYVEWLRGKMEQRDVTEAVELSLRKKFKKSIWCKFTKAINEYELVQPNDKIAVCISGGKDSMLMAKLFQELKRHDKFPFEVVFLVMDPGYSPENRRVIEENARSMSIPVHIFESDIFDSVYNIEKNPCYICARMRRGYLYSHAKALGCNKIALGHHFDDVIETILMGMLYGGQVQTMMPKLHSTNFEGMELIRPLYLVREAEIKHWRDYNDLHFIQCACKFTDTCTTCEPDSRSVSKRLEIKNLIAELKKVNPQVEKNIFRSVENVNVNTVIAYKDNEGVHRFTDRY</sequence>
<dbReference type="Pfam" id="PF01171">
    <property type="entry name" value="ATP_bind_3"/>
    <property type="match status" value="1"/>
</dbReference>
<dbReference type="Gene3D" id="3.40.250.10">
    <property type="entry name" value="Rhodanese-like domain"/>
    <property type="match status" value="1"/>
</dbReference>
<dbReference type="Gene3D" id="3.40.50.620">
    <property type="entry name" value="HUPs"/>
    <property type="match status" value="1"/>
</dbReference>
<protein>
    <submittedName>
        <fullName evidence="2">tRNA(Ile)-lysidine synthase TilS/MesJ</fullName>
    </submittedName>
</protein>
<dbReference type="AlphaFoldDB" id="A0A1K1Q182"/>
<dbReference type="SUPFAM" id="SSF52402">
    <property type="entry name" value="Adenine nucleotide alpha hydrolases-like"/>
    <property type="match status" value="1"/>
</dbReference>
<dbReference type="InterPro" id="IPR011063">
    <property type="entry name" value="TilS/TtcA_N"/>
</dbReference>
<dbReference type="CDD" id="cd24138">
    <property type="entry name" value="TtcA-like"/>
    <property type="match status" value="1"/>
</dbReference>
<dbReference type="InterPro" id="IPR036873">
    <property type="entry name" value="Rhodanese-like_dom_sf"/>
</dbReference>
<gene>
    <name evidence="2" type="ORF">SAMN02910280_0287</name>
</gene>
<name>A0A1K1Q182_RUMFL</name>
<evidence type="ECO:0000313" key="3">
    <source>
        <dbReference type="Proteomes" id="UP000183461"/>
    </source>
</evidence>
<dbReference type="PROSITE" id="PS50206">
    <property type="entry name" value="RHODANESE_3"/>
    <property type="match status" value="1"/>
</dbReference>
<dbReference type="CDD" id="cd00158">
    <property type="entry name" value="RHOD"/>
    <property type="match status" value="1"/>
</dbReference>
<dbReference type="PANTHER" id="PTHR43686">
    <property type="entry name" value="SULFURTRANSFERASE-RELATED"/>
    <property type="match status" value="1"/>
</dbReference>
<accession>A0A1K1Q182</accession>
<organism evidence="2 3">
    <name type="scientific">Ruminococcus flavefaciens</name>
    <dbReference type="NCBI Taxonomy" id="1265"/>
    <lineage>
        <taxon>Bacteria</taxon>
        <taxon>Bacillati</taxon>
        <taxon>Bacillota</taxon>
        <taxon>Clostridia</taxon>
        <taxon>Eubacteriales</taxon>
        <taxon>Oscillospiraceae</taxon>
        <taxon>Ruminococcus</taxon>
    </lineage>
</organism>
<dbReference type="Proteomes" id="UP000183461">
    <property type="component" value="Unassembled WGS sequence"/>
</dbReference>
<dbReference type="InterPro" id="IPR014729">
    <property type="entry name" value="Rossmann-like_a/b/a_fold"/>
</dbReference>
<dbReference type="EMBL" id="FPIP01000012">
    <property type="protein sequence ID" value="SFW53443.1"/>
    <property type="molecule type" value="Genomic_DNA"/>
</dbReference>
<dbReference type="PANTHER" id="PTHR43686:SF1">
    <property type="entry name" value="AMINOTRAN_5 DOMAIN-CONTAINING PROTEIN"/>
    <property type="match status" value="1"/>
</dbReference>
<dbReference type="SUPFAM" id="SSF52821">
    <property type="entry name" value="Rhodanese/Cell cycle control phosphatase"/>
    <property type="match status" value="1"/>
</dbReference>